<dbReference type="EMBL" id="QLYX01000002">
    <property type="protein sequence ID" value="RAY16090.1"/>
    <property type="molecule type" value="Genomic_DNA"/>
</dbReference>
<dbReference type="Proteomes" id="UP000251891">
    <property type="component" value="Unassembled WGS sequence"/>
</dbReference>
<dbReference type="AlphaFoldDB" id="A0A365HAC7"/>
<comment type="caution">
    <text evidence="1">The sequence shown here is derived from an EMBL/GenBank/DDBJ whole genome shotgun (WGS) entry which is preliminary data.</text>
</comment>
<organism evidence="1 2">
    <name type="scientific">Actinomadura craniellae</name>
    <dbReference type="NCBI Taxonomy" id="2231787"/>
    <lineage>
        <taxon>Bacteria</taxon>
        <taxon>Bacillati</taxon>
        <taxon>Actinomycetota</taxon>
        <taxon>Actinomycetes</taxon>
        <taxon>Streptosporangiales</taxon>
        <taxon>Thermomonosporaceae</taxon>
        <taxon>Actinomadura</taxon>
    </lineage>
</organism>
<accession>A0A365HAC7</accession>
<sequence>MRESPDALEERIAELRGAVRRAVAGGDRRQARTLRARLREAERAWDRAVVGEPEPAPAAAPPDRSVRVPAREHVHHALTLLGGPAAPKLILAVHDAFFPGPLGNSRISSLRRDEERSFRGSPYARPYYVCAALTADLLAPARGLLAISTWPLERRMVGPLSPRTDFLTAALRIAEHLERLGDVPTPGARRLLWRFAANIPGAAADPGAAQPAGLAAAARAELQVHAEADAAHRATAARRALDRLDEAEQLFGARLTAVRRRTGTHGKTETEPST</sequence>
<proteinExistence type="predicted"/>
<evidence type="ECO:0000313" key="2">
    <source>
        <dbReference type="Proteomes" id="UP000251891"/>
    </source>
</evidence>
<dbReference type="OrthoDB" id="8443433at2"/>
<keyword evidence="2" id="KW-1185">Reference proteome</keyword>
<reference evidence="1 2" key="1">
    <citation type="submission" date="2018-06" db="EMBL/GenBank/DDBJ databases">
        <title>Actinomadura craniellae sp. nov. isolated from marine sponge Craniella sp.</title>
        <authorList>
            <person name="Li L."/>
            <person name="Xu Q.H."/>
            <person name="Lin H.W."/>
            <person name="Lu Y.H."/>
        </authorList>
    </citation>
    <scope>NUCLEOTIDE SEQUENCE [LARGE SCALE GENOMIC DNA]</scope>
    <source>
        <strain evidence="1 2">LHW63021</strain>
    </source>
</reference>
<evidence type="ECO:0000313" key="1">
    <source>
        <dbReference type="EMBL" id="RAY16090.1"/>
    </source>
</evidence>
<protein>
    <submittedName>
        <fullName evidence="1">Uncharacterized protein</fullName>
    </submittedName>
</protein>
<name>A0A365HAC7_9ACTN</name>
<dbReference type="RefSeq" id="WP_111863432.1">
    <property type="nucleotide sequence ID" value="NZ_QLYX01000002.1"/>
</dbReference>
<gene>
    <name evidence="1" type="ORF">DPM19_03920</name>
</gene>